<dbReference type="SUPFAM" id="SSF51735">
    <property type="entry name" value="NAD(P)-binding Rossmann-fold domains"/>
    <property type="match status" value="1"/>
</dbReference>
<evidence type="ECO:0000256" key="1">
    <source>
        <dbReference type="ARBA" id="ARBA00006484"/>
    </source>
</evidence>
<sequence length="246" mass="25922">MKDVIGSPQSVLVLGGTSEIALATVRRLISRRARTVWLAGRPSPALESAARQLRDLGADTLTVSFDALAPEAHEVTLGKVFAEGDIDLVLLTFGVLGVQPRDETDPPAAVRVAQTNYTGAVSSALICANAMRRQGHGSLVVLSSAAAGRVRRTDFIHASAKAGLDAFAQGLGEALRGTGVHVMVVRPGFVRTKLTAGLRPAPLATTPQAVAEAIEEGLRRRAAIIWTPAALRLTTAARHLLPRRPQ</sequence>
<reference evidence="4" key="1">
    <citation type="journal article" date="2019" name="Int. J. Syst. Evol. Microbiol.">
        <title>The Global Catalogue of Microorganisms (GCM) 10K type strain sequencing project: providing services to taxonomists for standard genome sequencing and annotation.</title>
        <authorList>
            <consortium name="The Broad Institute Genomics Platform"/>
            <consortium name="The Broad Institute Genome Sequencing Center for Infectious Disease"/>
            <person name="Wu L."/>
            <person name="Ma J."/>
        </authorList>
    </citation>
    <scope>NUCLEOTIDE SEQUENCE [LARGE SCALE GENOMIC DNA]</scope>
    <source>
        <strain evidence="4">JCM 13244</strain>
    </source>
</reference>
<dbReference type="InterPro" id="IPR036291">
    <property type="entry name" value="NAD(P)-bd_dom_sf"/>
</dbReference>
<dbReference type="PANTHER" id="PTHR43669">
    <property type="entry name" value="5-KETO-D-GLUCONATE 5-REDUCTASE"/>
    <property type="match status" value="1"/>
</dbReference>
<name>A0ABP4TCF9_9ACTN</name>
<proteinExistence type="inferred from homology"/>
<dbReference type="RefSeq" id="WP_211125098.1">
    <property type="nucleotide sequence ID" value="NZ_BAAALR010000033.1"/>
</dbReference>
<gene>
    <name evidence="3" type="ORF">GCM10009680_26450</name>
</gene>
<keyword evidence="2" id="KW-0560">Oxidoreductase</keyword>
<protein>
    <submittedName>
        <fullName evidence="3">Decaprenylphospho-beta-D-erythro-pentofuranosid-2 -ulose 2-reductase</fullName>
    </submittedName>
</protein>
<dbReference type="EMBL" id="BAAALR010000033">
    <property type="protein sequence ID" value="GAA1685697.1"/>
    <property type="molecule type" value="Genomic_DNA"/>
</dbReference>
<dbReference type="Pfam" id="PF00106">
    <property type="entry name" value="adh_short"/>
    <property type="match status" value="1"/>
</dbReference>
<evidence type="ECO:0000256" key="2">
    <source>
        <dbReference type="ARBA" id="ARBA00023002"/>
    </source>
</evidence>
<comment type="caution">
    <text evidence="3">The sequence shown here is derived from an EMBL/GenBank/DDBJ whole genome shotgun (WGS) entry which is preliminary data.</text>
</comment>
<evidence type="ECO:0000313" key="4">
    <source>
        <dbReference type="Proteomes" id="UP001499947"/>
    </source>
</evidence>
<dbReference type="PANTHER" id="PTHR43669:SF6">
    <property type="entry name" value="DECAPRENYLPHOSPHORYL-2-KETO-BETA-D-ERYTHRO-PENTOSE REDUCTASE"/>
    <property type="match status" value="1"/>
</dbReference>
<organism evidence="3 4">
    <name type="scientific">Streptomyces yatensis</name>
    <dbReference type="NCBI Taxonomy" id="155177"/>
    <lineage>
        <taxon>Bacteria</taxon>
        <taxon>Bacillati</taxon>
        <taxon>Actinomycetota</taxon>
        <taxon>Actinomycetes</taxon>
        <taxon>Kitasatosporales</taxon>
        <taxon>Streptomycetaceae</taxon>
        <taxon>Streptomyces</taxon>
        <taxon>Streptomyces violaceusniger group</taxon>
    </lineage>
</organism>
<dbReference type="Gene3D" id="3.40.50.720">
    <property type="entry name" value="NAD(P)-binding Rossmann-like Domain"/>
    <property type="match status" value="1"/>
</dbReference>
<comment type="similarity">
    <text evidence="1">Belongs to the short-chain dehydrogenases/reductases (SDR) family.</text>
</comment>
<keyword evidence="4" id="KW-1185">Reference proteome</keyword>
<dbReference type="Proteomes" id="UP001499947">
    <property type="component" value="Unassembled WGS sequence"/>
</dbReference>
<accession>A0ABP4TCF9</accession>
<evidence type="ECO:0000313" key="3">
    <source>
        <dbReference type="EMBL" id="GAA1685697.1"/>
    </source>
</evidence>
<dbReference type="InterPro" id="IPR002347">
    <property type="entry name" value="SDR_fam"/>
</dbReference>
<dbReference type="PRINTS" id="PR00081">
    <property type="entry name" value="GDHRDH"/>
</dbReference>